<feature type="compositionally biased region" description="Polar residues" evidence="1">
    <location>
        <begin position="48"/>
        <end position="60"/>
    </location>
</feature>
<sequence>MEWTARRMADACAQPSTGNLREAMDVENQLKRSKLYYLELNAVPAQLASVQSDEPTTATGQGRGATPSMAESFGRRHKARKTAAGRKLAWCCPGWSQLGLAYPRSLKLSFSALTNGLTA</sequence>
<feature type="region of interest" description="Disordered" evidence="1">
    <location>
        <begin position="48"/>
        <end position="78"/>
    </location>
</feature>
<keyword evidence="3" id="KW-1185">Reference proteome</keyword>
<protein>
    <submittedName>
        <fullName evidence="2">Uncharacterized protein</fullName>
    </submittedName>
</protein>
<dbReference type="STRING" id="60175.A0A1V6XRG2"/>
<name>A0A1V6XRG2_PENNA</name>
<comment type="caution">
    <text evidence="2">The sequence shown here is derived from an EMBL/GenBank/DDBJ whole genome shotgun (WGS) entry which is preliminary data.</text>
</comment>
<accession>A0A1V6XRG2</accession>
<dbReference type="AlphaFoldDB" id="A0A1V6XRG2"/>
<evidence type="ECO:0000313" key="2">
    <source>
        <dbReference type="EMBL" id="OQE77759.1"/>
    </source>
</evidence>
<dbReference type="Proteomes" id="UP000191691">
    <property type="component" value="Unassembled WGS sequence"/>
</dbReference>
<reference evidence="3" key="1">
    <citation type="journal article" date="2017" name="Nat. Microbiol.">
        <title>Global analysis of biosynthetic gene clusters reveals vast potential of secondary metabolite production in Penicillium species.</title>
        <authorList>
            <person name="Nielsen J.C."/>
            <person name="Grijseels S."/>
            <person name="Prigent S."/>
            <person name="Ji B."/>
            <person name="Dainat J."/>
            <person name="Nielsen K.F."/>
            <person name="Frisvad J.C."/>
            <person name="Workman M."/>
            <person name="Nielsen J."/>
        </authorList>
    </citation>
    <scope>NUCLEOTIDE SEQUENCE [LARGE SCALE GENOMIC DNA]</scope>
    <source>
        <strain evidence="3">IBT 13039</strain>
    </source>
</reference>
<evidence type="ECO:0000313" key="3">
    <source>
        <dbReference type="Proteomes" id="UP000191691"/>
    </source>
</evidence>
<evidence type="ECO:0000256" key="1">
    <source>
        <dbReference type="SAM" id="MobiDB-lite"/>
    </source>
</evidence>
<organism evidence="2 3">
    <name type="scientific">Penicillium nalgiovense</name>
    <dbReference type="NCBI Taxonomy" id="60175"/>
    <lineage>
        <taxon>Eukaryota</taxon>
        <taxon>Fungi</taxon>
        <taxon>Dikarya</taxon>
        <taxon>Ascomycota</taxon>
        <taxon>Pezizomycotina</taxon>
        <taxon>Eurotiomycetes</taxon>
        <taxon>Eurotiomycetidae</taxon>
        <taxon>Eurotiales</taxon>
        <taxon>Aspergillaceae</taxon>
        <taxon>Penicillium</taxon>
    </lineage>
</organism>
<proteinExistence type="predicted"/>
<dbReference type="EMBL" id="MOOB01000058">
    <property type="protein sequence ID" value="OQE77759.1"/>
    <property type="molecule type" value="Genomic_DNA"/>
</dbReference>
<gene>
    <name evidence="2" type="ORF">PENNAL_c0058G10115</name>
</gene>